<reference evidence="2 3" key="1">
    <citation type="submission" date="2022-03" db="EMBL/GenBank/DDBJ databases">
        <title>Draft genome sequence of Furfurilactobacillus curtus JCM 31185.</title>
        <authorList>
            <person name="Suzuki S."/>
            <person name="Endo A."/>
            <person name="Kajikawa A."/>
        </authorList>
    </citation>
    <scope>NUCLEOTIDE SEQUENCE [LARGE SCALE GENOMIC DNA]</scope>
    <source>
        <strain evidence="2 3">JCM 31185</strain>
    </source>
</reference>
<dbReference type="SMART" id="SM00422">
    <property type="entry name" value="HTH_MERR"/>
    <property type="match status" value="1"/>
</dbReference>
<feature type="domain" description="HTH merR-type" evidence="1">
    <location>
        <begin position="26"/>
        <end position="94"/>
    </location>
</feature>
<evidence type="ECO:0000259" key="1">
    <source>
        <dbReference type="SMART" id="SM00422"/>
    </source>
</evidence>
<comment type="caution">
    <text evidence="2">The sequence shown here is derived from an EMBL/GenBank/DDBJ whole genome shotgun (WGS) entry which is preliminary data.</text>
</comment>
<dbReference type="Proteomes" id="UP001628078">
    <property type="component" value="Unassembled WGS sequence"/>
</dbReference>
<name>A0ABQ5JQ47_9LACO</name>
<dbReference type="Pfam" id="PF13411">
    <property type="entry name" value="MerR_1"/>
    <property type="match status" value="1"/>
</dbReference>
<dbReference type="EMBL" id="BQXO01000002">
    <property type="protein sequence ID" value="GKT05734.1"/>
    <property type="molecule type" value="Genomic_DNA"/>
</dbReference>
<keyword evidence="3" id="KW-1185">Reference proteome</keyword>
<dbReference type="InterPro" id="IPR009061">
    <property type="entry name" value="DNA-bd_dom_put_sf"/>
</dbReference>
<dbReference type="CDD" id="cd01105">
    <property type="entry name" value="HTH_GlnR-like"/>
    <property type="match status" value="1"/>
</dbReference>
<proteinExistence type="predicted"/>
<gene>
    <name evidence="2" type="ORF">JCM31185_10220</name>
</gene>
<protein>
    <submittedName>
        <fullName evidence="2">MerR family transcriptional regulator</fullName>
    </submittedName>
</protein>
<organism evidence="2 3">
    <name type="scientific">Furfurilactobacillus curtus</name>
    <dbReference type="NCBI Taxonomy" id="1746200"/>
    <lineage>
        <taxon>Bacteria</taxon>
        <taxon>Bacillati</taxon>
        <taxon>Bacillota</taxon>
        <taxon>Bacilli</taxon>
        <taxon>Lactobacillales</taxon>
        <taxon>Lactobacillaceae</taxon>
        <taxon>Furfurilactobacillus</taxon>
    </lineage>
</organism>
<sequence length="149" mass="16775">MEQFAGGEGSKAWLAKIFKHDDIITIGIGDLSRATGVTTTKLRYWTDKGYINCLSESEGNRKYKYETVFKVRAMKAYLDEGYTLATAAQKMAQHRDVIQTLKHLVTDRIESVQLVDDGSHIIDFGSFDSEPTKHLIAQVDSSGTHFRLE</sequence>
<dbReference type="Gene3D" id="1.10.1660.10">
    <property type="match status" value="1"/>
</dbReference>
<evidence type="ECO:0000313" key="3">
    <source>
        <dbReference type="Proteomes" id="UP001628078"/>
    </source>
</evidence>
<accession>A0ABQ5JQ47</accession>
<dbReference type="RefSeq" id="WP_407883220.1">
    <property type="nucleotide sequence ID" value="NZ_BQXO01000002.1"/>
</dbReference>
<dbReference type="InterPro" id="IPR000551">
    <property type="entry name" value="MerR-type_HTH_dom"/>
</dbReference>
<dbReference type="SUPFAM" id="SSF46955">
    <property type="entry name" value="Putative DNA-binding domain"/>
    <property type="match status" value="1"/>
</dbReference>
<evidence type="ECO:0000313" key="2">
    <source>
        <dbReference type="EMBL" id="GKT05734.1"/>
    </source>
</evidence>